<proteinExistence type="predicted"/>
<dbReference type="Gene3D" id="2.40.50.660">
    <property type="match status" value="1"/>
</dbReference>
<dbReference type="InterPro" id="IPR019635">
    <property type="entry name" value="DUF2500"/>
</dbReference>
<keyword evidence="3" id="KW-1185">Reference proteome</keyword>
<dbReference type="Pfam" id="PF10694">
    <property type="entry name" value="DUF2500"/>
    <property type="match status" value="1"/>
</dbReference>
<protein>
    <submittedName>
        <fullName evidence="2">DUF2500 domain-containing protein</fullName>
    </submittedName>
</protein>
<gene>
    <name evidence="2" type="ORF">PB01_18145</name>
</gene>
<organism evidence="2 3">
    <name type="scientific">Psychrobacillus glaciei</name>
    <dbReference type="NCBI Taxonomy" id="2283160"/>
    <lineage>
        <taxon>Bacteria</taxon>
        <taxon>Bacillati</taxon>
        <taxon>Bacillota</taxon>
        <taxon>Bacilli</taxon>
        <taxon>Bacillales</taxon>
        <taxon>Bacillaceae</taxon>
        <taxon>Psychrobacillus</taxon>
    </lineage>
</organism>
<accession>A0A5J6SSR1</accession>
<dbReference type="Proteomes" id="UP000325517">
    <property type="component" value="Chromosome"/>
</dbReference>
<reference evidence="2 3" key="1">
    <citation type="submission" date="2018-07" db="EMBL/GenBank/DDBJ databases">
        <title>Complete genome sequence of Psychrobacillus sp. PB01, isolated from iceberg, and comparative genome analysis of Psychrobacillus strains.</title>
        <authorList>
            <person name="Lee P.C."/>
        </authorList>
    </citation>
    <scope>NUCLEOTIDE SEQUENCE [LARGE SCALE GENOMIC DNA]</scope>
    <source>
        <strain evidence="2 3">PB01</strain>
    </source>
</reference>
<sequence>MIKTVFLLGGFKVDNFGFIFGGIPIFFGLFFIFIVGLIIFAIVKGLTEWNNNNSSPKLSVPAQVVTKRSKTSGGAGDTAASTSYYVTYQFESGDRTEFRLSGHEYGMLAEEDLGVLTFQGTRFHSFERRT</sequence>
<dbReference type="OrthoDB" id="282886at2"/>
<feature type="transmembrane region" description="Helical" evidence="1">
    <location>
        <begin position="16"/>
        <end position="43"/>
    </location>
</feature>
<evidence type="ECO:0000256" key="1">
    <source>
        <dbReference type="SAM" id="Phobius"/>
    </source>
</evidence>
<name>A0A5J6SSR1_9BACI</name>
<keyword evidence="1" id="KW-1133">Transmembrane helix</keyword>
<dbReference type="KEGG" id="psyo:PB01_18145"/>
<dbReference type="AlphaFoldDB" id="A0A5J6SSR1"/>
<evidence type="ECO:0000313" key="3">
    <source>
        <dbReference type="Proteomes" id="UP000325517"/>
    </source>
</evidence>
<evidence type="ECO:0000313" key="2">
    <source>
        <dbReference type="EMBL" id="QFG00554.1"/>
    </source>
</evidence>
<dbReference type="EMBL" id="CP031223">
    <property type="protein sequence ID" value="QFG00554.1"/>
    <property type="molecule type" value="Genomic_DNA"/>
</dbReference>
<keyword evidence="1" id="KW-0472">Membrane</keyword>
<keyword evidence="1" id="KW-0812">Transmembrane</keyword>